<proteinExistence type="predicted"/>
<evidence type="ECO:0000256" key="2">
    <source>
        <dbReference type="SAM" id="Phobius"/>
    </source>
</evidence>
<dbReference type="EMBL" id="WOWK01000020">
    <property type="protein sequence ID" value="KAF0328036.1"/>
    <property type="molecule type" value="Genomic_DNA"/>
</dbReference>
<dbReference type="Proteomes" id="UP000434172">
    <property type="component" value="Unassembled WGS sequence"/>
</dbReference>
<reference evidence="3 4" key="1">
    <citation type="submission" date="2019-12" db="EMBL/GenBank/DDBJ databases">
        <title>A genome sequence resource for the geographically widespread anthracnose pathogen Colletotrichum asianum.</title>
        <authorList>
            <person name="Meng Y."/>
        </authorList>
    </citation>
    <scope>NUCLEOTIDE SEQUENCE [LARGE SCALE GENOMIC DNA]</scope>
    <source>
        <strain evidence="3 4">ICMP 18580</strain>
    </source>
</reference>
<evidence type="ECO:0000313" key="3">
    <source>
        <dbReference type="EMBL" id="KAF0328036.1"/>
    </source>
</evidence>
<feature type="region of interest" description="Disordered" evidence="1">
    <location>
        <begin position="24"/>
        <end position="53"/>
    </location>
</feature>
<keyword evidence="2" id="KW-1133">Transmembrane helix</keyword>
<protein>
    <submittedName>
        <fullName evidence="3">Uncharacterized protein</fullName>
    </submittedName>
</protein>
<evidence type="ECO:0000313" key="4">
    <source>
        <dbReference type="Proteomes" id="UP000434172"/>
    </source>
</evidence>
<comment type="caution">
    <text evidence="3">The sequence shown here is derived from an EMBL/GenBank/DDBJ whole genome shotgun (WGS) entry which is preliminary data.</text>
</comment>
<accession>A0A8H3WFY2</accession>
<keyword evidence="4" id="KW-1185">Reference proteome</keyword>
<gene>
    <name evidence="3" type="ORF">GQ607_004867</name>
</gene>
<sequence>MGETLKYKIYADREPQPRWVFVEGRGGRQSRDNRRQDRAGKQDTRGGSKRNNLLLDPDRVKKLLAVRLKIAAAVVVVGVGAFPVALADAGPRCGAAAPRWFPLTFWGRVGKLPLNSTQWQQSANVVTEPSSFGSAGHPVPPGSPTNMRCCDSTLVPSSSHLSLTGTLFMPIFW</sequence>
<evidence type="ECO:0000256" key="1">
    <source>
        <dbReference type="SAM" id="MobiDB-lite"/>
    </source>
</evidence>
<feature type="compositionally biased region" description="Basic and acidic residues" evidence="1">
    <location>
        <begin position="25"/>
        <end position="46"/>
    </location>
</feature>
<keyword evidence="2" id="KW-0812">Transmembrane</keyword>
<keyword evidence="2" id="KW-0472">Membrane</keyword>
<name>A0A8H3WFY2_9PEZI</name>
<feature type="transmembrane region" description="Helical" evidence="2">
    <location>
        <begin position="68"/>
        <end position="86"/>
    </location>
</feature>
<dbReference type="AlphaFoldDB" id="A0A8H3WFY2"/>
<organism evidence="3 4">
    <name type="scientific">Colletotrichum asianum</name>
    <dbReference type="NCBI Taxonomy" id="702518"/>
    <lineage>
        <taxon>Eukaryota</taxon>
        <taxon>Fungi</taxon>
        <taxon>Dikarya</taxon>
        <taxon>Ascomycota</taxon>
        <taxon>Pezizomycotina</taxon>
        <taxon>Sordariomycetes</taxon>
        <taxon>Hypocreomycetidae</taxon>
        <taxon>Glomerellales</taxon>
        <taxon>Glomerellaceae</taxon>
        <taxon>Colletotrichum</taxon>
        <taxon>Colletotrichum gloeosporioides species complex</taxon>
    </lineage>
</organism>